<protein>
    <submittedName>
        <fullName evidence="1">Uncharacterized protein</fullName>
    </submittedName>
</protein>
<sequence>MILRLDAAVAEEKEGVAEDPVVGKDYLKEECCGRAVLVSPNDGNVLAMYAELVWMIHKDLSRAESNFN</sequence>
<dbReference type="AlphaFoldDB" id="A0ABC8M886"/>
<accession>A0ABC8M886</accession>
<reference evidence="1 2" key="1">
    <citation type="submission" date="2022-03" db="EMBL/GenBank/DDBJ databases">
        <authorList>
            <person name="Macdonald S."/>
            <person name="Ahmed S."/>
            <person name="Newling K."/>
        </authorList>
    </citation>
    <scope>NUCLEOTIDE SEQUENCE [LARGE SCALE GENOMIC DNA]</scope>
</reference>
<proteinExistence type="predicted"/>
<evidence type="ECO:0000313" key="2">
    <source>
        <dbReference type="Proteomes" id="UP001642260"/>
    </source>
</evidence>
<organism evidence="1 2">
    <name type="scientific">Eruca vesicaria subsp. sativa</name>
    <name type="common">Garden rocket</name>
    <name type="synonym">Eruca sativa</name>
    <dbReference type="NCBI Taxonomy" id="29727"/>
    <lineage>
        <taxon>Eukaryota</taxon>
        <taxon>Viridiplantae</taxon>
        <taxon>Streptophyta</taxon>
        <taxon>Embryophyta</taxon>
        <taxon>Tracheophyta</taxon>
        <taxon>Spermatophyta</taxon>
        <taxon>Magnoliopsida</taxon>
        <taxon>eudicotyledons</taxon>
        <taxon>Gunneridae</taxon>
        <taxon>Pentapetalae</taxon>
        <taxon>rosids</taxon>
        <taxon>malvids</taxon>
        <taxon>Brassicales</taxon>
        <taxon>Brassicaceae</taxon>
        <taxon>Brassiceae</taxon>
        <taxon>Eruca</taxon>
    </lineage>
</organism>
<evidence type="ECO:0000313" key="1">
    <source>
        <dbReference type="EMBL" id="CAH8392548.1"/>
    </source>
</evidence>
<keyword evidence="2" id="KW-1185">Reference proteome</keyword>
<dbReference type="Proteomes" id="UP001642260">
    <property type="component" value="Unassembled WGS sequence"/>
</dbReference>
<comment type="caution">
    <text evidence="1">The sequence shown here is derived from an EMBL/GenBank/DDBJ whole genome shotgun (WGS) entry which is preliminary data.</text>
</comment>
<gene>
    <name evidence="1" type="ORF">ERUC_LOCUS45031</name>
</gene>
<dbReference type="EMBL" id="CAKOAT010996669">
    <property type="protein sequence ID" value="CAH8392548.1"/>
    <property type="molecule type" value="Genomic_DNA"/>
</dbReference>
<name>A0ABC8M886_ERUVS</name>